<keyword evidence="3" id="KW-1185">Reference proteome</keyword>
<evidence type="ECO:0000256" key="1">
    <source>
        <dbReference type="SAM" id="MobiDB-lite"/>
    </source>
</evidence>
<evidence type="ECO:0000313" key="3">
    <source>
        <dbReference type="Proteomes" id="UP001174934"/>
    </source>
</evidence>
<protein>
    <submittedName>
        <fullName evidence="2">Uncharacterized protein</fullName>
    </submittedName>
</protein>
<evidence type="ECO:0000313" key="2">
    <source>
        <dbReference type="EMBL" id="KAK0634442.1"/>
    </source>
</evidence>
<name>A0AA39XI46_9PEZI</name>
<accession>A0AA39XI46</accession>
<gene>
    <name evidence="2" type="ORF">B0T17DRAFT_6645</name>
</gene>
<sequence>MEQSPLTHQPRPEVFQQKIVGLYEALFKVGRLLLLTALYRPLHLPSMLPSDRSKQKRRKRTKMDG</sequence>
<feature type="region of interest" description="Disordered" evidence="1">
    <location>
        <begin position="45"/>
        <end position="65"/>
    </location>
</feature>
<feature type="compositionally biased region" description="Basic residues" evidence="1">
    <location>
        <begin position="54"/>
        <end position="65"/>
    </location>
</feature>
<dbReference type="Proteomes" id="UP001174934">
    <property type="component" value="Unassembled WGS sequence"/>
</dbReference>
<organism evidence="2 3">
    <name type="scientific">Bombardia bombarda</name>
    <dbReference type="NCBI Taxonomy" id="252184"/>
    <lineage>
        <taxon>Eukaryota</taxon>
        <taxon>Fungi</taxon>
        <taxon>Dikarya</taxon>
        <taxon>Ascomycota</taxon>
        <taxon>Pezizomycotina</taxon>
        <taxon>Sordariomycetes</taxon>
        <taxon>Sordariomycetidae</taxon>
        <taxon>Sordariales</taxon>
        <taxon>Lasiosphaeriaceae</taxon>
        <taxon>Bombardia</taxon>
    </lineage>
</organism>
<reference evidence="2" key="1">
    <citation type="submission" date="2023-06" db="EMBL/GenBank/DDBJ databases">
        <title>Genome-scale phylogeny and comparative genomics of the fungal order Sordariales.</title>
        <authorList>
            <consortium name="Lawrence Berkeley National Laboratory"/>
            <person name="Hensen N."/>
            <person name="Bonometti L."/>
            <person name="Westerberg I."/>
            <person name="Brannstrom I.O."/>
            <person name="Guillou S."/>
            <person name="Cros-Aarteil S."/>
            <person name="Calhoun S."/>
            <person name="Haridas S."/>
            <person name="Kuo A."/>
            <person name="Mondo S."/>
            <person name="Pangilinan J."/>
            <person name="Riley R."/>
            <person name="LaButti K."/>
            <person name="Andreopoulos B."/>
            <person name="Lipzen A."/>
            <person name="Chen C."/>
            <person name="Yanf M."/>
            <person name="Daum C."/>
            <person name="Ng V."/>
            <person name="Clum A."/>
            <person name="Steindorff A."/>
            <person name="Ohm R."/>
            <person name="Martin F."/>
            <person name="Silar P."/>
            <person name="Natvig D."/>
            <person name="Lalanne C."/>
            <person name="Gautier V."/>
            <person name="Ament-velasquez S.L."/>
            <person name="Kruys A."/>
            <person name="Hutchinson M.I."/>
            <person name="Powell A.J."/>
            <person name="Barry K."/>
            <person name="Miller A.N."/>
            <person name="Grigoriev I.V."/>
            <person name="Debuchy R."/>
            <person name="Gladieux P."/>
            <person name="Thoren M.H."/>
            <person name="Johannesson H."/>
        </authorList>
    </citation>
    <scope>NUCLEOTIDE SEQUENCE</scope>
    <source>
        <strain evidence="2">SMH3391-2</strain>
    </source>
</reference>
<dbReference type="AlphaFoldDB" id="A0AA39XI46"/>
<dbReference type="EMBL" id="JAULSR010000001">
    <property type="protein sequence ID" value="KAK0634442.1"/>
    <property type="molecule type" value="Genomic_DNA"/>
</dbReference>
<proteinExistence type="predicted"/>
<comment type="caution">
    <text evidence="2">The sequence shown here is derived from an EMBL/GenBank/DDBJ whole genome shotgun (WGS) entry which is preliminary data.</text>
</comment>